<dbReference type="HOGENOM" id="CLU_1709898_0_0_5"/>
<keyword evidence="2" id="KW-1185">Reference proteome</keyword>
<gene>
    <name evidence="1" type="ORF">ID47_03755</name>
</gene>
<organism evidence="1 2">
    <name type="scientific">Candidatus Odyssella acanthamoebae</name>
    <dbReference type="NCBI Taxonomy" id="91604"/>
    <lineage>
        <taxon>Bacteria</taxon>
        <taxon>Pseudomonadati</taxon>
        <taxon>Pseudomonadota</taxon>
        <taxon>Alphaproteobacteria</taxon>
        <taxon>Holosporales</taxon>
        <taxon>Candidatus Paracaedibacteraceae</taxon>
        <taxon>Candidatus Odyssella</taxon>
    </lineage>
</organism>
<accession>A0A077AWN6</accession>
<sequence length="153" mass="16863">MNVVGTPPPNGTYELVRGKVGNEGPLRVILQNYSDATLITSYVADINGYIRATIINYNRPSVTQTVIDQTITTSDTIFNRNIIDNIPLTSCCSPVSCRPSETSRTLDYSTAPTIAKTLHRFVGANHDMTSYKYTPLLALPGLKERQTDLTKSH</sequence>
<protein>
    <submittedName>
        <fullName evidence="1">Uncharacterized protein</fullName>
    </submittedName>
</protein>
<dbReference type="EMBL" id="CP008941">
    <property type="protein sequence ID" value="AIK96048.1"/>
    <property type="molecule type" value="Genomic_DNA"/>
</dbReference>
<proteinExistence type="predicted"/>
<evidence type="ECO:0000313" key="1">
    <source>
        <dbReference type="EMBL" id="AIK96048.1"/>
    </source>
</evidence>
<dbReference type="AlphaFoldDB" id="A0A077AWN6"/>
<reference evidence="1 2" key="1">
    <citation type="submission" date="2014-07" db="EMBL/GenBank/DDBJ databases">
        <title>Comparative genomic insights into amoeba endosymbionts belonging to the families of Holosporaceae and Candidatus Midichloriaceae within Rickettsiales.</title>
        <authorList>
            <person name="Wang Z."/>
            <person name="Wu M."/>
        </authorList>
    </citation>
    <scope>NUCLEOTIDE SEQUENCE [LARGE SCALE GENOMIC DNA]</scope>
    <source>
        <strain evidence="1">PRA3</strain>
    </source>
</reference>
<dbReference type="Proteomes" id="UP000028926">
    <property type="component" value="Chromosome"/>
</dbReference>
<dbReference type="RefSeq" id="WP_038463941.1">
    <property type="nucleotide sequence ID" value="NZ_CP008941.1"/>
</dbReference>
<dbReference type="STRING" id="91604.ID47_03755"/>
<dbReference type="KEGG" id="paca:ID47_03755"/>
<name>A0A077AWN6_9PROT</name>
<evidence type="ECO:0000313" key="2">
    <source>
        <dbReference type="Proteomes" id="UP000028926"/>
    </source>
</evidence>